<organism evidence="2 3">
    <name type="scientific">Scophthalmus maximus</name>
    <name type="common">Turbot</name>
    <name type="synonym">Psetta maxima</name>
    <dbReference type="NCBI Taxonomy" id="52904"/>
    <lineage>
        <taxon>Eukaryota</taxon>
        <taxon>Metazoa</taxon>
        <taxon>Chordata</taxon>
        <taxon>Craniata</taxon>
        <taxon>Vertebrata</taxon>
        <taxon>Euteleostomi</taxon>
        <taxon>Actinopterygii</taxon>
        <taxon>Neopterygii</taxon>
        <taxon>Teleostei</taxon>
        <taxon>Neoteleostei</taxon>
        <taxon>Acanthomorphata</taxon>
        <taxon>Carangaria</taxon>
        <taxon>Pleuronectiformes</taxon>
        <taxon>Pleuronectoidei</taxon>
        <taxon>Scophthalmidae</taxon>
        <taxon>Scophthalmus</taxon>
    </lineage>
</organism>
<gene>
    <name evidence="2" type="ORF">F2P81_011784</name>
</gene>
<dbReference type="AlphaFoldDB" id="A0A6A4T2L5"/>
<feature type="region of interest" description="Disordered" evidence="1">
    <location>
        <begin position="32"/>
        <end position="82"/>
    </location>
</feature>
<reference evidence="2 3" key="1">
    <citation type="submission" date="2019-06" db="EMBL/GenBank/DDBJ databases">
        <title>Draft genomes of female and male turbot (Scophthalmus maximus).</title>
        <authorList>
            <person name="Xu H."/>
            <person name="Xu X.-W."/>
            <person name="Shao C."/>
            <person name="Chen S."/>
        </authorList>
    </citation>
    <scope>NUCLEOTIDE SEQUENCE [LARGE SCALE GENOMIC DNA]</scope>
    <source>
        <strain evidence="2">Ysfricsl-2016a</strain>
        <tissue evidence="2">Blood</tissue>
    </source>
</reference>
<evidence type="ECO:0000313" key="3">
    <source>
        <dbReference type="Proteomes" id="UP000438429"/>
    </source>
</evidence>
<name>A0A6A4T2L5_SCOMX</name>
<proteinExistence type="predicted"/>
<feature type="compositionally biased region" description="Pro residues" evidence="1">
    <location>
        <begin position="48"/>
        <end position="63"/>
    </location>
</feature>
<dbReference type="EMBL" id="VEVO01000010">
    <property type="protein sequence ID" value="KAF0036472.1"/>
    <property type="molecule type" value="Genomic_DNA"/>
</dbReference>
<evidence type="ECO:0000256" key="1">
    <source>
        <dbReference type="SAM" id="MobiDB-lite"/>
    </source>
</evidence>
<dbReference type="Proteomes" id="UP000438429">
    <property type="component" value="Unassembled WGS sequence"/>
</dbReference>
<evidence type="ECO:0000313" key="2">
    <source>
        <dbReference type="EMBL" id="KAF0036472.1"/>
    </source>
</evidence>
<protein>
    <submittedName>
        <fullName evidence="2">Uncharacterized protein</fullName>
    </submittedName>
</protein>
<sequence>MMSIVTRGCIGSCLVTRGPVGRRELGCSHVRAAADREGSSSAEAQSRPRPPSAPITRLNPPPSCLHTHADRKATEPRALTSSPDMVAVWNVAEIRLLCVPRSDPHRCAENVLHQRRSRSAHA</sequence>
<accession>A0A6A4T2L5</accession>
<comment type="caution">
    <text evidence="2">The sequence shown here is derived from an EMBL/GenBank/DDBJ whole genome shotgun (WGS) entry which is preliminary data.</text>
</comment>